<dbReference type="GO" id="GO:0003676">
    <property type="term" value="F:nucleic acid binding"/>
    <property type="evidence" value="ECO:0007669"/>
    <property type="project" value="InterPro"/>
</dbReference>
<name>A0A1U7W2Y0_NICSY</name>
<keyword evidence="1" id="KW-1185">Reference proteome</keyword>
<reference evidence="1" key="1">
    <citation type="journal article" date="2013" name="Genome Biol.">
        <title>Reference genomes and transcriptomes of Nicotiana sylvestris and Nicotiana tomentosiformis.</title>
        <authorList>
            <person name="Sierro N."/>
            <person name="Battey J.N."/>
            <person name="Ouadi S."/>
            <person name="Bovet L."/>
            <person name="Goepfert S."/>
            <person name="Bakaher N."/>
            <person name="Peitsch M.C."/>
            <person name="Ivanov N.V."/>
        </authorList>
    </citation>
    <scope>NUCLEOTIDE SEQUENCE [LARGE SCALE GENOMIC DNA]</scope>
</reference>
<reference evidence="2" key="2">
    <citation type="submission" date="2025-08" db="UniProtKB">
        <authorList>
            <consortium name="RefSeq"/>
        </authorList>
    </citation>
    <scope>IDENTIFICATION</scope>
    <source>
        <tissue evidence="2">Leaf</tissue>
    </source>
</reference>
<accession>A0A1U7W2Y0</accession>
<evidence type="ECO:0000313" key="2">
    <source>
        <dbReference type="RefSeq" id="XP_009771561.1"/>
    </source>
</evidence>
<dbReference type="eggNOG" id="KOG0017">
    <property type="taxonomic scope" value="Eukaryota"/>
</dbReference>
<protein>
    <submittedName>
        <fullName evidence="2">Uncharacterized protein LOC104222079</fullName>
    </submittedName>
</protein>
<evidence type="ECO:0000313" key="1">
    <source>
        <dbReference type="Proteomes" id="UP000189701"/>
    </source>
</evidence>
<organism evidence="1 2">
    <name type="scientific">Nicotiana sylvestris</name>
    <name type="common">Wood tobacco</name>
    <name type="synonym">South American tobacco</name>
    <dbReference type="NCBI Taxonomy" id="4096"/>
    <lineage>
        <taxon>Eukaryota</taxon>
        <taxon>Viridiplantae</taxon>
        <taxon>Streptophyta</taxon>
        <taxon>Embryophyta</taxon>
        <taxon>Tracheophyta</taxon>
        <taxon>Spermatophyta</taxon>
        <taxon>Magnoliopsida</taxon>
        <taxon>eudicotyledons</taxon>
        <taxon>Gunneridae</taxon>
        <taxon>Pentapetalae</taxon>
        <taxon>asterids</taxon>
        <taxon>lamiids</taxon>
        <taxon>Solanales</taxon>
        <taxon>Solanaceae</taxon>
        <taxon>Nicotianoideae</taxon>
        <taxon>Nicotianeae</taxon>
        <taxon>Nicotiana</taxon>
    </lineage>
</organism>
<dbReference type="InterPro" id="IPR036397">
    <property type="entry name" value="RNaseH_sf"/>
</dbReference>
<dbReference type="AlphaFoldDB" id="A0A1U7W2Y0"/>
<sequence>MGKSLCDIEARELPFRVGEEKVIFHMCKSMRKPNSNEVCSFVDLVIDAFVEDTSATINVGDMLDDILLNFDDDKMDGFMECVNSFQGMVNANRTDWSKKLDDALRAYRSAYKTPIGISPYWLVLGKACHLPVGLVHKAMWYLKKFNLDWDVATNLRITHLNELDEFRLRMFPGKLKSKWSGPFEIFGVTPFGALDLKNKNNKVFRVNGHWVKHYFGKAGDGHVVAVIHFT</sequence>
<dbReference type="RefSeq" id="XP_009771561.1">
    <property type="nucleotide sequence ID" value="XM_009773259.1"/>
</dbReference>
<dbReference type="Gene3D" id="3.30.420.10">
    <property type="entry name" value="Ribonuclease H-like superfamily/Ribonuclease H"/>
    <property type="match status" value="1"/>
</dbReference>
<proteinExistence type="predicted"/>
<dbReference type="Proteomes" id="UP000189701">
    <property type="component" value="Unplaced"/>
</dbReference>
<gene>
    <name evidence="2" type="primary">LOC104222079</name>
</gene>